<dbReference type="AlphaFoldDB" id="A0AAU7CJZ7"/>
<evidence type="ECO:0000313" key="2">
    <source>
        <dbReference type="EMBL" id="XBH05475.1"/>
    </source>
</evidence>
<dbReference type="InterPro" id="IPR018958">
    <property type="entry name" value="Knr4/Smi1-like_dom"/>
</dbReference>
<protein>
    <submittedName>
        <fullName evidence="2">SMI1/KNR4 family protein</fullName>
    </submittedName>
</protein>
<dbReference type="Gene3D" id="3.40.1580.10">
    <property type="entry name" value="SMI1/KNR4-like"/>
    <property type="match status" value="1"/>
</dbReference>
<evidence type="ECO:0000259" key="1">
    <source>
        <dbReference type="SMART" id="SM00860"/>
    </source>
</evidence>
<dbReference type="RefSeq" id="WP_406698297.1">
    <property type="nucleotide sequence ID" value="NZ_CP155447.1"/>
</dbReference>
<dbReference type="Pfam" id="PF09346">
    <property type="entry name" value="SMI1_KNR4"/>
    <property type="match status" value="1"/>
</dbReference>
<organism evidence="2">
    <name type="scientific">Singulisphaera sp. Ch08</name>
    <dbReference type="NCBI Taxonomy" id="3120278"/>
    <lineage>
        <taxon>Bacteria</taxon>
        <taxon>Pseudomonadati</taxon>
        <taxon>Planctomycetota</taxon>
        <taxon>Planctomycetia</taxon>
        <taxon>Isosphaerales</taxon>
        <taxon>Isosphaeraceae</taxon>
        <taxon>Singulisphaera</taxon>
    </lineage>
</organism>
<name>A0AAU7CJZ7_9BACT</name>
<proteinExistence type="predicted"/>
<accession>A0AAU7CJZ7</accession>
<feature type="domain" description="Knr4/Smi1-like" evidence="1">
    <location>
        <begin position="29"/>
        <end position="150"/>
    </location>
</feature>
<dbReference type="InterPro" id="IPR037883">
    <property type="entry name" value="Knr4/Smi1-like_sf"/>
</dbReference>
<gene>
    <name evidence="2" type="ORF">V5E97_05500</name>
</gene>
<dbReference type="SUPFAM" id="SSF160631">
    <property type="entry name" value="SMI1/KNR4-like"/>
    <property type="match status" value="1"/>
</dbReference>
<reference evidence="2" key="1">
    <citation type="submission" date="2024-05" db="EMBL/GenBank/DDBJ databases">
        <title>Planctomycetes of the genus Singulisphaera possess chitinolytic capabilities.</title>
        <authorList>
            <person name="Ivanova A."/>
        </authorList>
    </citation>
    <scope>NUCLEOTIDE SEQUENCE</scope>
    <source>
        <strain evidence="2">Ch08T</strain>
    </source>
</reference>
<sequence length="166" mass="18806">MDNSQKLMESFAREVVRIWAAWPLVGVRGFREDEIRAVEEAISLPLPAAYRAFLRTMGRSAGALFGDVTMTFDSPGAFLHLQHDARDNTAGLGYPPRLTPEAFVFSDYGGSQFSFFLCGGREDDPEIFDYEVGNIDPPQSAGRFTDTIRYHLKAYPRRSKPFLWWS</sequence>
<dbReference type="EMBL" id="CP155447">
    <property type="protein sequence ID" value="XBH05475.1"/>
    <property type="molecule type" value="Genomic_DNA"/>
</dbReference>
<dbReference type="SMART" id="SM00860">
    <property type="entry name" value="SMI1_KNR4"/>
    <property type="match status" value="1"/>
</dbReference>